<name>A0ABT1SWG4_9SPHI</name>
<organism evidence="2 3">
    <name type="scientific">Mucilaginibacter aquariorum</name>
    <dbReference type="NCBI Taxonomy" id="2967225"/>
    <lineage>
        <taxon>Bacteria</taxon>
        <taxon>Pseudomonadati</taxon>
        <taxon>Bacteroidota</taxon>
        <taxon>Sphingobacteriia</taxon>
        <taxon>Sphingobacteriales</taxon>
        <taxon>Sphingobacteriaceae</taxon>
        <taxon>Mucilaginibacter</taxon>
    </lineage>
</organism>
<dbReference type="SUPFAM" id="SSF159894">
    <property type="entry name" value="YgaC/TfoX-N like"/>
    <property type="match status" value="1"/>
</dbReference>
<dbReference type="Pfam" id="PF04993">
    <property type="entry name" value="TfoX_N"/>
    <property type="match status" value="1"/>
</dbReference>
<gene>
    <name evidence="2" type="ORF">NPE20_01900</name>
</gene>
<dbReference type="RefSeq" id="WP_256536899.1">
    <property type="nucleotide sequence ID" value="NZ_JANHOH010000001.1"/>
</dbReference>
<dbReference type="Gene3D" id="3.30.1460.30">
    <property type="entry name" value="YgaC/TfoX-N like chaperone"/>
    <property type="match status" value="1"/>
</dbReference>
<keyword evidence="3" id="KW-1185">Reference proteome</keyword>
<feature type="domain" description="TfoX N-terminal" evidence="1">
    <location>
        <begin position="14"/>
        <end position="102"/>
    </location>
</feature>
<dbReference type="Proteomes" id="UP001204376">
    <property type="component" value="Unassembled WGS sequence"/>
</dbReference>
<proteinExistence type="predicted"/>
<dbReference type="EMBL" id="JANHOH010000001">
    <property type="protein sequence ID" value="MCQ6956687.1"/>
    <property type="molecule type" value="Genomic_DNA"/>
</dbReference>
<accession>A0ABT1SWG4</accession>
<evidence type="ECO:0000313" key="3">
    <source>
        <dbReference type="Proteomes" id="UP001204376"/>
    </source>
</evidence>
<reference evidence="2 3" key="1">
    <citation type="submission" date="2022-07" db="EMBL/GenBank/DDBJ databases">
        <title>Mucilaginibacter sp. JC4.</title>
        <authorList>
            <person name="Le V."/>
            <person name="Ko S.-R."/>
            <person name="Ahn C.-Y."/>
            <person name="Oh H.-M."/>
        </authorList>
    </citation>
    <scope>NUCLEOTIDE SEQUENCE [LARGE SCALE GENOMIC DNA]</scope>
    <source>
        <strain evidence="2 3">JC4</strain>
    </source>
</reference>
<sequence>MKYSEKLANRIREALVDVPNVEEKPMFGGLCFMVDDKMCICCTRGTEIMCRIGPDEFEKAVEKPGTRPMIHGGRAMKGYVYVDETALTKKSEFDYWINTSLAYNKIAKSSKKK</sequence>
<dbReference type="InterPro" id="IPR007076">
    <property type="entry name" value="TfoX_N"/>
</dbReference>
<protein>
    <submittedName>
        <fullName evidence="2">TfoX/Sxy family protein</fullName>
    </submittedName>
</protein>
<comment type="caution">
    <text evidence="2">The sequence shown here is derived from an EMBL/GenBank/DDBJ whole genome shotgun (WGS) entry which is preliminary data.</text>
</comment>
<evidence type="ECO:0000313" key="2">
    <source>
        <dbReference type="EMBL" id="MCQ6956687.1"/>
    </source>
</evidence>
<evidence type="ECO:0000259" key="1">
    <source>
        <dbReference type="Pfam" id="PF04993"/>
    </source>
</evidence>